<accession>A0ACB8G0B4</accession>
<name>A0ACB8G0B4_9SAUR</name>
<comment type="caution">
    <text evidence="1">The sequence shown here is derived from an EMBL/GenBank/DDBJ whole genome shotgun (WGS) entry which is preliminary data.</text>
</comment>
<protein>
    <submittedName>
        <fullName evidence="1">Uncharacterized protein</fullName>
    </submittedName>
</protein>
<dbReference type="Proteomes" id="UP000827872">
    <property type="component" value="Linkage Group LG02"/>
</dbReference>
<keyword evidence="2" id="KW-1185">Reference proteome</keyword>
<evidence type="ECO:0000313" key="2">
    <source>
        <dbReference type="Proteomes" id="UP000827872"/>
    </source>
</evidence>
<proteinExistence type="predicted"/>
<reference evidence="1" key="1">
    <citation type="submission" date="2021-08" db="EMBL/GenBank/DDBJ databases">
        <title>The first chromosome-level gecko genome reveals the dynamic sex chromosomes of Neotropical dwarf geckos (Sphaerodactylidae: Sphaerodactylus).</title>
        <authorList>
            <person name="Pinto B.J."/>
            <person name="Keating S.E."/>
            <person name="Gamble T."/>
        </authorList>
    </citation>
    <scope>NUCLEOTIDE SEQUENCE</scope>
    <source>
        <strain evidence="1">TG3544</strain>
    </source>
</reference>
<dbReference type="EMBL" id="CM037615">
    <property type="protein sequence ID" value="KAH8012937.1"/>
    <property type="molecule type" value="Genomic_DNA"/>
</dbReference>
<sequence>MGIHAYVSEFLPWVREQAYSTQGLSSFQLSTVYITRKVARLRGNSKSILTALGPEANIHMVNGGDSGLRQPNLLYRALEPWWRTYGTGASGGTQSPLCGHAQTESPPHTHLGWPGSLGLIISIKLKT</sequence>
<organism evidence="1 2">
    <name type="scientific">Sphaerodactylus townsendi</name>
    <dbReference type="NCBI Taxonomy" id="933632"/>
    <lineage>
        <taxon>Eukaryota</taxon>
        <taxon>Metazoa</taxon>
        <taxon>Chordata</taxon>
        <taxon>Craniata</taxon>
        <taxon>Vertebrata</taxon>
        <taxon>Euteleostomi</taxon>
        <taxon>Lepidosauria</taxon>
        <taxon>Squamata</taxon>
        <taxon>Bifurcata</taxon>
        <taxon>Gekkota</taxon>
        <taxon>Sphaerodactylidae</taxon>
        <taxon>Sphaerodactylus</taxon>
    </lineage>
</organism>
<evidence type="ECO:0000313" key="1">
    <source>
        <dbReference type="EMBL" id="KAH8012937.1"/>
    </source>
</evidence>
<gene>
    <name evidence="1" type="ORF">K3G42_007083</name>
</gene>